<accession>A0ABS4DYQ3</accession>
<dbReference type="RefSeq" id="WP_209944919.1">
    <property type="nucleotide sequence ID" value="NZ_JAGGJU010000005.1"/>
</dbReference>
<gene>
    <name evidence="2" type="ORF">J2Z17_002259</name>
</gene>
<evidence type="ECO:0000256" key="1">
    <source>
        <dbReference type="SAM" id="MobiDB-lite"/>
    </source>
</evidence>
<dbReference type="EMBL" id="JAGGJU010000005">
    <property type="protein sequence ID" value="MBP1850822.1"/>
    <property type="molecule type" value="Genomic_DNA"/>
</dbReference>
<feature type="compositionally biased region" description="Polar residues" evidence="1">
    <location>
        <begin position="37"/>
        <end position="48"/>
    </location>
</feature>
<reference evidence="2 3" key="1">
    <citation type="submission" date="2021-03" db="EMBL/GenBank/DDBJ databases">
        <title>Genomic Encyclopedia of Type Strains, Phase IV (KMG-IV): sequencing the most valuable type-strain genomes for metagenomic binning, comparative biology and taxonomic classification.</title>
        <authorList>
            <person name="Goeker M."/>
        </authorList>
    </citation>
    <scope>NUCLEOTIDE SEQUENCE [LARGE SCALE GENOMIC DNA]</scope>
    <source>
        <strain evidence="2 3">DSM 21600</strain>
    </source>
</reference>
<organism evidence="2 3">
    <name type="scientific">Rhizobium halophytocola</name>
    <dbReference type="NCBI Taxonomy" id="735519"/>
    <lineage>
        <taxon>Bacteria</taxon>
        <taxon>Pseudomonadati</taxon>
        <taxon>Pseudomonadota</taxon>
        <taxon>Alphaproteobacteria</taxon>
        <taxon>Hyphomicrobiales</taxon>
        <taxon>Rhizobiaceae</taxon>
        <taxon>Rhizobium/Agrobacterium group</taxon>
        <taxon>Rhizobium</taxon>
    </lineage>
</organism>
<name>A0ABS4DYQ3_9HYPH</name>
<comment type="caution">
    <text evidence="2">The sequence shown here is derived from an EMBL/GenBank/DDBJ whole genome shotgun (WGS) entry which is preliminary data.</text>
</comment>
<keyword evidence="3" id="KW-1185">Reference proteome</keyword>
<evidence type="ECO:0000313" key="3">
    <source>
        <dbReference type="Proteomes" id="UP000759443"/>
    </source>
</evidence>
<sequence length="129" mass="12856">MTSISTLLDSSYSTLRMLDADGAGIIDAEATPVENGPTRTQDPTVSSENAATGVASQLSARFVAGILDGISGSDLMPSSSGWPAAAALSQAGADQVSAALGEVARPLSAIISEYVSYGSDGEDDDTAAA</sequence>
<proteinExistence type="predicted"/>
<feature type="region of interest" description="Disordered" evidence="1">
    <location>
        <begin position="29"/>
        <end position="48"/>
    </location>
</feature>
<dbReference type="Proteomes" id="UP000759443">
    <property type="component" value="Unassembled WGS sequence"/>
</dbReference>
<protein>
    <submittedName>
        <fullName evidence="2">Uncharacterized protein</fullName>
    </submittedName>
</protein>
<evidence type="ECO:0000313" key="2">
    <source>
        <dbReference type="EMBL" id="MBP1850822.1"/>
    </source>
</evidence>